<dbReference type="GeneID" id="14497476"/>
<dbReference type="InterPro" id="IPR051828">
    <property type="entry name" value="HAD-like_hydrolase_domain"/>
</dbReference>
<dbReference type="Gene3D" id="3.40.50.1000">
    <property type="entry name" value="HAD superfamily/HAD-like"/>
    <property type="match status" value="1"/>
</dbReference>
<reference evidence="1 2" key="1">
    <citation type="journal article" date="2011" name="Proc. Natl. Acad. Sci. U.S.A.">
        <title>Evolutionary erosion of yeast sex chromosomes by mating-type switching accidents.</title>
        <authorList>
            <person name="Gordon J.L."/>
            <person name="Armisen D."/>
            <person name="Proux-Wera E."/>
            <person name="Oheigeartaigh S.S."/>
            <person name="Byrne K.P."/>
            <person name="Wolfe K.H."/>
        </authorList>
    </citation>
    <scope>NUCLEOTIDE SEQUENCE [LARGE SCALE GENOMIC DNA]</scope>
    <source>
        <strain evidence="2">ATCC 34711 / CBS 6284 / DSM 70876 / NBRC 10599 / NRRL Y-10934 / UCD 77-7</strain>
    </source>
</reference>
<dbReference type="Pfam" id="PF00702">
    <property type="entry name" value="Hydrolase"/>
    <property type="match status" value="1"/>
</dbReference>
<dbReference type="Proteomes" id="UP000002866">
    <property type="component" value="Chromosome 8"/>
</dbReference>
<dbReference type="SFLD" id="SFLDS00003">
    <property type="entry name" value="Haloacid_Dehalogenase"/>
    <property type="match status" value="1"/>
</dbReference>
<dbReference type="InterPro" id="IPR011949">
    <property type="entry name" value="HAD-SF_hydro_IA_REG-2-like"/>
</dbReference>
<dbReference type="GO" id="GO:0005634">
    <property type="term" value="C:nucleus"/>
    <property type="evidence" value="ECO:0007669"/>
    <property type="project" value="TreeGrafter"/>
</dbReference>
<evidence type="ECO:0000313" key="2">
    <source>
        <dbReference type="Proteomes" id="UP000002866"/>
    </source>
</evidence>
<dbReference type="AlphaFoldDB" id="I2H7G7"/>
<dbReference type="SUPFAM" id="SSF56784">
    <property type="entry name" value="HAD-like"/>
    <property type="match status" value="1"/>
</dbReference>
<evidence type="ECO:0000313" key="1">
    <source>
        <dbReference type="EMBL" id="CCH62319.1"/>
    </source>
</evidence>
<gene>
    <name evidence="1" type="primary">TBLA0H00260</name>
    <name evidence="1" type="ORF">TBLA_0H00260</name>
</gene>
<name>I2H7G7_HENB6</name>
<dbReference type="InParanoid" id="I2H7G7"/>
<accession>I2H7G7</accession>
<keyword evidence="2" id="KW-1185">Reference proteome</keyword>
<dbReference type="InterPro" id="IPR036412">
    <property type="entry name" value="HAD-like_sf"/>
</dbReference>
<dbReference type="STRING" id="1071380.I2H7G7"/>
<dbReference type="PANTHER" id="PTHR46191">
    <property type="match status" value="1"/>
</dbReference>
<dbReference type="InterPro" id="IPR023214">
    <property type="entry name" value="HAD_sf"/>
</dbReference>
<dbReference type="KEGG" id="tbl:TBLA_0H00260"/>
<dbReference type="OrthoDB" id="444127at2759"/>
<organism evidence="1 2">
    <name type="scientific">Henningerozyma blattae (strain ATCC 34711 / CBS 6284 / DSM 70876 / NBRC 10599 / NRRL Y-10934 / UCD 77-7)</name>
    <name type="common">Yeast</name>
    <name type="synonym">Tetrapisispora blattae</name>
    <dbReference type="NCBI Taxonomy" id="1071380"/>
    <lineage>
        <taxon>Eukaryota</taxon>
        <taxon>Fungi</taxon>
        <taxon>Dikarya</taxon>
        <taxon>Ascomycota</taxon>
        <taxon>Saccharomycotina</taxon>
        <taxon>Saccharomycetes</taxon>
        <taxon>Saccharomycetales</taxon>
        <taxon>Saccharomycetaceae</taxon>
        <taxon>Henningerozyma</taxon>
    </lineage>
</organism>
<dbReference type="Gene3D" id="1.10.150.720">
    <property type="entry name" value="Haloacid dehalogenase-like hydrolase"/>
    <property type="match status" value="1"/>
</dbReference>
<dbReference type="eggNOG" id="KOG3085">
    <property type="taxonomic scope" value="Eukaryota"/>
</dbReference>
<dbReference type="FunCoup" id="I2H7G7">
    <property type="interactions" value="167"/>
</dbReference>
<protein>
    <submittedName>
        <fullName evidence="1">Uncharacterized protein</fullName>
    </submittedName>
</protein>
<sequence length="307" mass="35263">MNKTVSSINKSQCFLKNVKVFTFDAYNTLYSPTLPVMEQYSIVGKKYGINVDSKVLTKKFHSCFSEINKEYPRYGKYKNISASDWWGKLIIELFKPNTVPDEMINEILVRFEGKMAYTVYDDIVRFLTYIKQKHPEIIIGIISNTDPICKILLGNLGLYKFFDSEDIYLSYDLDISKPNPEIFNYCFNDICRRYPHLKKVGVPCDQLKKLFWHIGDEPKNDFEGSQLSGWSSILINRFDLPGISANPKVTLNYKKNLSTNTDAWVSRSTLTASSSSQKGVEMSFITDNQIVVSNLDVLTDYVQAQES</sequence>
<dbReference type="HOGENOM" id="CLU_045011_8_0_1"/>
<dbReference type="RefSeq" id="XP_004181838.1">
    <property type="nucleotide sequence ID" value="XM_004181790.1"/>
</dbReference>
<dbReference type="SFLD" id="SFLDG01129">
    <property type="entry name" value="C1.5:_HAD__Beta-PGM__Phosphata"/>
    <property type="match status" value="1"/>
</dbReference>
<dbReference type="EMBL" id="HE806323">
    <property type="protein sequence ID" value="CCH62319.1"/>
    <property type="molecule type" value="Genomic_DNA"/>
</dbReference>
<proteinExistence type="predicted"/>
<dbReference type="NCBIfam" id="TIGR02252">
    <property type="entry name" value="DREG-2"/>
    <property type="match status" value="1"/>
</dbReference>
<dbReference type="OMA" id="WWRQLIA"/>
<dbReference type="PANTHER" id="PTHR46191:SF2">
    <property type="entry name" value="HALOACID DEHALOGENASE-LIKE HYDROLASE DOMAIN-CONTAINING PROTEIN 3"/>
    <property type="match status" value="1"/>
</dbReference>
<dbReference type="InterPro" id="IPR044924">
    <property type="entry name" value="HAD-SF_hydro_IA_REG-2-like_cap"/>
</dbReference>